<keyword evidence="1" id="KW-0758">Storage protein</keyword>
<dbReference type="PANTHER" id="PTHR11511">
    <property type="entry name" value="LARVAL STORAGE PROTEIN/PHENOLOXIDASE"/>
    <property type="match status" value="1"/>
</dbReference>
<dbReference type="InterPro" id="IPR013788">
    <property type="entry name" value="Hemocyanin/hexamerin"/>
</dbReference>
<dbReference type="Pfam" id="PF03723">
    <property type="entry name" value="Hemocyanin_C"/>
    <property type="match status" value="1"/>
</dbReference>
<dbReference type="InterPro" id="IPR005203">
    <property type="entry name" value="Hemocyanin_C"/>
</dbReference>
<evidence type="ECO:0000256" key="3">
    <source>
        <dbReference type="SAM" id="SignalP"/>
    </source>
</evidence>
<dbReference type="InterPro" id="IPR000896">
    <property type="entry name" value="Hemocyanin/hexamerin_mid_dom"/>
</dbReference>
<feature type="domain" description="Hemocyanin middle" evidence="4">
    <location>
        <begin position="276"/>
        <end position="455"/>
    </location>
</feature>
<dbReference type="GO" id="GO:0005615">
    <property type="term" value="C:extracellular space"/>
    <property type="evidence" value="ECO:0007669"/>
    <property type="project" value="UniProtKB-ARBA"/>
</dbReference>
<feature type="signal peptide" evidence="3">
    <location>
        <begin position="1"/>
        <end position="16"/>
    </location>
</feature>
<dbReference type="InterPro" id="IPR014756">
    <property type="entry name" value="Ig_E-set"/>
</dbReference>
<dbReference type="InterPro" id="IPR036697">
    <property type="entry name" value="Hemocyanin_N_sf"/>
</dbReference>
<feature type="coiled-coil region" evidence="2">
    <location>
        <begin position="789"/>
        <end position="816"/>
    </location>
</feature>
<dbReference type="Gene3D" id="1.10.1280.10">
    <property type="entry name" value="Di-copper center containing domain from catechol oxidase"/>
    <property type="match status" value="1"/>
</dbReference>
<dbReference type="SUPFAM" id="SSF81296">
    <property type="entry name" value="E set domains"/>
    <property type="match status" value="2"/>
</dbReference>
<evidence type="ECO:0000313" key="7">
    <source>
        <dbReference type="EMBL" id="KOC66106.1"/>
    </source>
</evidence>
<dbReference type="InterPro" id="IPR005204">
    <property type="entry name" value="Hemocyanin_N"/>
</dbReference>
<protein>
    <submittedName>
        <fullName evidence="7">Hexamerin</fullName>
    </submittedName>
</protein>
<dbReference type="EMBL" id="KQ414652">
    <property type="protein sequence ID" value="KOC66106.1"/>
    <property type="molecule type" value="Genomic_DNA"/>
</dbReference>
<proteinExistence type="predicted"/>
<sequence length="1021" mass="114234">MRFVIVLLALVVLGTCSITKQRAADQELLKKQQDVIQLLQKISQPIPNQQLQNLGASYDIENNSHQYQNPIVVKYYAGAVKAGLVQPKGTVYSNSISQLRKEVSLLYRILLGAKNYQTFLKTAAWARVHVNEGQFIKALASAVLTRQDTQGLILPPAYEILPQNHLDSRIIQEAQDIAIQQGIQQRNIQGILIPVNYSALLSHDEQQLSYFTQDVGLASYYAYVNLASYILDEDQQQQQQQQQQEQQPQPQQPLNLQQYQQQTVGKYLQQVGQQGQQNTIGHGSQYLFLHQQLLAHYELNRLSNGLGPIQNIDYKSVQSLYQPHLRNLNGLEFPSRPENLQLQPQKNKLIQSVVRLEERLMEAIDSGHVVTPQGIFLSLYQPQGMNILGDLIEGSGRSVNPRYYGSLQAAARKLLGNAPEVQNIWDYTPSALELEQTAVHDPAFYQLYKRVMNLFQKYQQSLPAYQSNDLILPGVTIQNVDVSQLVTLFSNYYINLDTVTPQQDQSQEQQQQQQQEQVQQQVKAHLKRLDHKPFQYKIAVHSEQNVPNVVVRVFLGPKHDYEGKPVSISQNRHLFVQLDQSIQNLHPGQNIIIRNSQQAPGQSADWPSTQQIQQGVNNAIRSQGPFYIAEPHQIFSFPARLSLPKGTQQGFPLQFLVVISGPNALNVPCGPVIPEQALTYQEQQFQIVNPEQYHQLKQHSQLPQVSGGIQQNVEVLPENLVQAQQQVKAVRDYYANVYTRYHGQYPNTQIQNPVGEGQDMTYTIQGVGVINSGLWSPQPHGLAAQQQISRQQTQQAREIQEQIQAAAAAAAAQQEQVSQMIYGQRQQHQQAEQQRGQNINWKLPGAFQNVQAEQQGLQGVQGVQGVQQGLQDLQGLQGVQGGQQGIQAILKGVQGVWGLAQGVQGVKVPYGMQGSHIQGNWQEPEVQGGIEGGIVASGQQHAGGFQGIYAQLQTVQDQSVTEYYQNKPISEIIGGAISLDGKPFGFPLERPMTPGALSVPNIFVKEVLVFHEGQPTNDITQ</sequence>
<dbReference type="AlphaFoldDB" id="A0A0L7R5R4"/>
<dbReference type="Proteomes" id="UP000053825">
    <property type="component" value="Unassembled WGS sequence"/>
</dbReference>
<evidence type="ECO:0000259" key="4">
    <source>
        <dbReference type="Pfam" id="PF00372"/>
    </source>
</evidence>
<evidence type="ECO:0000256" key="2">
    <source>
        <dbReference type="SAM" id="Coils"/>
    </source>
</evidence>
<accession>A0A0L7R5R4</accession>
<keyword evidence="8" id="KW-1185">Reference proteome</keyword>
<keyword evidence="3" id="KW-0732">Signal</keyword>
<feature type="domain" description="Hemocyanin middle" evidence="4">
    <location>
        <begin position="156"/>
        <end position="241"/>
    </location>
</feature>
<organism evidence="7 8">
    <name type="scientific">Habropoda laboriosa</name>
    <dbReference type="NCBI Taxonomy" id="597456"/>
    <lineage>
        <taxon>Eukaryota</taxon>
        <taxon>Metazoa</taxon>
        <taxon>Ecdysozoa</taxon>
        <taxon>Arthropoda</taxon>
        <taxon>Hexapoda</taxon>
        <taxon>Insecta</taxon>
        <taxon>Pterygota</taxon>
        <taxon>Neoptera</taxon>
        <taxon>Endopterygota</taxon>
        <taxon>Hymenoptera</taxon>
        <taxon>Apocrita</taxon>
        <taxon>Aculeata</taxon>
        <taxon>Apoidea</taxon>
        <taxon>Anthophila</taxon>
        <taxon>Apidae</taxon>
        <taxon>Habropoda</taxon>
    </lineage>
</organism>
<dbReference type="Gene3D" id="2.60.40.1520">
    <property type="entry name" value="Hemocyanin, C-terminal domain"/>
    <property type="match status" value="2"/>
</dbReference>
<dbReference type="Pfam" id="PF03722">
    <property type="entry name" value="Hemocyanin_N"/>
    <property type="match status" value="1"/>
</dbReference>
<name>A0A0L7R5R4_9HYME</name>
<dbReference type="InterPro" id="IPR037020">
    <property type="entry name" value="Hemocyanin_C_sf"/>
</dbReference>
<evidence type="ECO:0000259" key="6">
    <source>
        <dbReference type="Pfam" id="PF03723"/>
    </source>
</evidence>
<dbReference type="Pfam" id="PF00372">
    <property type="entry name" value="Hemocyanin_M"/>
    <property type="match status" value="2"/>
</dbReference>
<dbReference type="PRINTS" id="PR00187">
    <property type="entry name" value="HAEMOCYANIN"/>
</dbReference>
<dbReference type="InterPro" id="IPR008922">
    <property type="entry name" value="Di-copper_centre_dom_sf"/>
</dbReference>
<dbReference type="SUPFAM" id="SSF48056">
    <property type="entry name" value="Di-copper centre-containing domain"/>
    <property type="match status" value="2"/>
</dbReference>
<feature type="chain" id="PRO_5005575108" evidence="3">
    <location>
        <begin position="17"/>
        <end position="1021"/>
    </location>
</feature>
<evidence type="ECO:0000259" key="5">
    <source>
        <dbReference type="Pfam" id="PF03722"/>
    </source>
</evidence>
<feature type="domain" description="Hemocyanin C-terminal" evidence="6">
    <location>
        <begin position="465"/>
        <end position="661"/>
    </location>
</feature>
<reference evidence="7 8" key="1">
    <citation type="submission" date="2015-07" db="EMBL/GenBank/DDBJ databases">
        <title>The genome of Habropoda laboriosa.</title>
        <authorList>
            <person name="Pan H."/>
            <person name="Kapheim K."/>
        </authorList>
    </citation>
    <scope>NUCLEOTIDE SEQUENCE [LARGE SCALE GENOMIC DNA]</scope>
    <source>
        <strain evidence="7">0110345459</strain>
    </source>
</reference>
<dbReference type="OrthoDB" id="6371642at2759"/>
<gene>
    <name evidence="7" type="ORF">WH47_00999</name>
</gene>
<evidence type="ECO:0000256" key="1">
    <source>
        <dbReference type="ARBA" id="ARBA00022761"/>
    </source>
</evidence>
<evidence type="ECO:0000313" key="8">
    <source>
        <dbReference type="Proteomes" id="UP000053825"/>
    </source>
</evidence>
<dbReference type="STRING" id="597456.A0A0L7R5R4"/>
<dbReference type="Gene3D" id="1.20.1370.10">
    <property type="entry name" value="Hemocyanin, N-terminal domain"/>
    <property type="match status" value="1"/>
</dbReference>
<dbReference type="GO" id="GO:0045735">
    <property type="term" value="F:nutrient reservoir activity"/>
    <property type="evidence" value="ECO:0007669"/>
    <property type="project" value="UniProtKB-KW"/>
</dbReference>
<keyword evidence="2" id="KW-0175">Coiled coil</keyword>
<dbReference type="SUPFAM" id="SSF48050">
    <property type="entry name" value="Hemocyanin, N-terminal domain"/>
    <property type="match status" value="1"/>
</dbReference>
<feature type="domain" description="Hemocyanin N-terminal" evidence="5">
    <location>
        <begin position="29"/>
        <end position="151"/>
    </location>
</feature>
<dbReference type="PANTHER" id="PTHR11511:SF5">
    <property type="entry name" value="FAT-BODY PROTEIN 1-RELATED"/>
    <property type="match status" value="1"/>
</dbReference>